<keyword evidence="1" id="KW-0472">Membrane</keyword>
<dbReference type="Gene3D" id="2.40.370.10">
    <property type="entry name" value="AttH-like domain"/>
    <property type="match status" value="2"/>
</dbReference>
<evidence type="ECO:0000256" key="1">
    <source>
        <dbReference type="SAM" id="Phobius"/>
    </source>
</evidence>
<dbReference type="KEGG" id="vta:A0888"/>
<organism evidence="3 4">
    <name type="scientific">Vibrio tapetis subsp. tapetis</name>
    <dbReference type="NCBI Taxonomy" id="1671868"/>
    <lineage>
        <taxon>Bacteria</taxon>
        <taxon>Pseudomonadati</taxon>
        <taxon>Pseudomonadota</taxon>
        <taxon>Gammaproteobacteria</taxon>
        <taxon>Vibrionales</taxon>
        <taxon>Vibrionaceae</taxon>
        <taxon>Vibrio</taxon>
    </lineage>
</organism>
<dbReference type="SUPFAM" id="SSF159245">
    <property type="entry name" value="AttH-like"/>
    <property type="match status" value="1"/>
</dbReference>
<dbReference type="EMBL" id="LT960611">
    <property type="protein sequence ID" value="SON48867.1"/>
    <property type="molecule type" value="Genomic_DNA"/>
</dbReference>
<keyword evidence="4" id="KW-1185">Reference proteome</keyword>
<evidence type="ECO:0000313" key="4">
    <source>
        <dbReference type="Proteomes" id="UP000235828"/>
    </source>
</evidence>
<feature type="transmembrane region" description="Helical" evidence="1">
    <location>
        <begin position="12"/>
        <end position="31"/>
    </location>
</feature>
<dbReference type="PANTHER" id="PTHR38591">
    <property type="entry name" value="HYDROLASE"/>
    <property type="match status" value="1"/>
</dbReference>
<feature type="domain" description="AttH" evidence="2">
    <location>
        <begin position="77"/>
        <end position="246"/>
    </location>
</feature>
<accession>A0A2N8ZAF4</accession>
<dbReference type="GO" id="GO:0016787">
    <property type="term" value="F:hydrolase activity"/>
    <property type="evidence" value="ECO:0007669"/>
    <property type="project" value="UniProtKB-KW"/>
</dbReference>
<dbReference type="Proteomes" id="UP000235828">
    <property type="component" value="Chromosome A"/>
</dbReference>
<protein>
    <submittedName>
        <fullName evidence="3">Putative secreted hydrolase</fullName>
    </submittedName>
</protein>
<name>A0A2N8ZAF4_9VIBR</name>
<evidence type="ECO:0000313" key="3">
    <source>
        <dbReference type="EMBL" id="SON48867.1"/>
    </source>
</evidence>
<dbReference type="OrthoDB" id="9770826at2"/>
<evidence type="ECO:0000259" key="2">
    <source>
        <dbReference type="Pfam" id="PF07143"/>
    </source>
</evidence>
<dbReference type="InterPro" id="IPR010791">
    <property type="entry name" value="AttH_dom"/>
</dbReference>
<dbReference type="AlphaFoldDB" id="A0A2N8ZAF4"/>
<reference evidence="3 4" key="1">
    <citation type="submission" date="2017-10" db="EMBL/GenBank/DDBJ databases">
        <authorList>
            <person name="Banno H."/>
            <person name="Chua N.-H."/>
        </authorList>
    </citation>
    <scope>NUCLEOTIDE SEQUENCE [LARGE SCALE GENOMIC DNA]</scope>
    <source>
        <strain evidence="3">Vibrio tapetis CECT4600</strain>
    </source>
</reference>
<keyword evidence="3" id="KW-0378">Hydrolase</keyword>
<keyword evidence="1" id="KW-1133">Transmembrane helix</keyword>
<dbReference type="Pfam" id="PF07143">
    <property type="entry name" value="CrtC"/>
    <property type="match status" value="1"/>
</dbReference>
<keyword evidence="1" id="KW-0812">Transmembrane</keyword>
<dbReference type="Pfam" id="PF17186">
    <property type="entry name" value="Lipocalin_9"/>
    <property type="match status" value="1"/>
</dbReference>
<gene>
    <name evidence="3" type="ORF">VTAP4600_A0888</name>
</gene>
<dbReference type="InterPro" id="IPR023374">
    <property type="entry name" value="AttH-like_dom_sf"/>
</dbReference>
<proteinExistence type="predicted"/>
<dbReference type="PANTHER" id="PTHR38591:SF1">
    <property type="entry name" value="BLL1000 PROTEIN"/>
    <property type="match status" value="1"/>
</dbReference>
<dbReference type="RefSeq" id="WP_102521640.1">
    <property type="nucleotide sequence ID" value="NZ_LT960611.1"/>
</dbReference>
<sequence>MSSLINSKIVQILVVGMIMLGIATVFYESFFGEIEVEERNEVNAVLLGTNNAVFEPVLPNTSVMLPQDFRLHPEYQHEWWHYFANVVSDEGEEYGIQWSFFRVASDERETNGWQSPQIYIAHLVITSKDNIWKQQRIARGGIGQAGMLQKPFKIWIDNWHWQSLGRTPFPGRLDVETDEFSVQLANYAAGPYVLNGDRGYQAKHDLLPVASFSVGAPFVRVKGQLEVDGKSLRVEGNAWLSKEWGSGLLAEGQQGWDLFSLRLEDGSTLMVNQYRHVSQPAYTFGTLANKKGDVFILKEEDIQMLPKATKRLSNNRKVPLQWTINVPKFGISLETTVMRKEQWLSFAIPYWEGPIYASGSHEAKGLMQLTGY</sequence>